<keyword evidence="2" id="KW-0677">Repeat</keyword>
<comment type="caution">
    <text evidence="6">The sequence shown here is derived from an EMBL/GenBank/DDBJ whole genome shotgun (WGS) entry which is preliminary data.</text>
</comment>
<dbReference type="Gene3D" id="2.10.70.10">
    <property type="entry name" value="Complement Module, domain 1"/>
    <property type="match status" value="3"/>
</dbReference>
<dbReference type="InterPro" id="IPR035976">
    <property type="entry name" value="Sushi/SCR/CCP_sf"/>
</dbReference>
<dbReference type="SUPFAM" id="SSF57535">
    <property type="entry name" value="Complement control module/SCR domain"/>
    <property type="match status" value="3"/>
</dbReference>
<organism evidence="6 7">
    <name type="scientific">Perkinsus olseni</name>
    <name type="common">Perkinsus atlanticus</name>
    <dbReference type="NCBI Taxonomy" id="32597"/>
    <lineage>
        <taxon>Eukaryota</taxon>
        <taxon>Sar</taxon>
        <taxon>Alveolata</taxon>
        <taxon>Perkinsozoa</taxon>
        <taxon>Perkinsea</taxon>
        <taxon>Perkinsida</taxon>
        <taxon>Perkinsidae</taxon>
        <taxon>Perkinsus</taxon>
    </lineage>
</organism>
<evidence type="ECO:0000256" key="2">
    <source>
        <dbReference type="ARBA" id="ARBA00022737"/>
    </source>
</evidence>
<evidence type="ECO:0000313" key="7">
    <source>
        <dbReference type="Proteomes" id="UP000541610"/>
    </source>
</evidence>
<feature type="domain" description="Sushi" evidence="5">
    <location>
        <begin position="246"/>
        <end position="314"/>
    </location>
</feature>
<dbReference type="PROSITE" id="PS50923">
    <property type="entry name" value="SUSHI"/>
    <property type="match status" value="3"/>
</dbReference>
<dbReference type="SMART" id="SM00032">
    <property type="entry name" value="CCP"/>
    <property type="match status" value="8"/>
</dbReference>
<evidence type="ECO:0000259" key="5">
    <source>
        <dbReference type="PROSITE" id="PS50923"/>
    </source>
</evidence>
<keyword evidence="3" id="KW-1015">Disulfide bond</keyword>
<dbReference type="EMBL" id="JABANP010000013">
    <property type="protein sequence ID" value="KAF4696185.1"/>
    <property type="molecule type" value="Genomic_DNA"/>
</dbReference>
<dbReference type="InterPro" id="IPR000436">
    <property type="entry name" value="Sushi_SCR_CCP_dom"/>
</dbReference>
<dbReference type="AlphaFoldDB" id="A0A7J6PJ77"/>
<dbReference type="Pfam" id="PF00084">
    <property type="entry name" value="Sushi"/>
    <property type="match status" value="2"/>
</dbReference>
<evidence type="ECO:0000256" key="3">
    <source>
        <dbReference type="ARBA" id="ARBA00023157"/>
    </source>
</evidence>
<evidence type="ECO:0000313" key="6">
    <source>
        <dbReference type="EMBL" id="KAF4696185.1"/>
    </source>
</evidence>
<dbReference type="PANTHER" id="PTHR19325">
    <property type="entry name" value="COMPLEMENT COMPONENT-RELATED SUSHI DOMAIN-CONTAINING"/>
    <property type="match status" value="1"/>
</dbReference>
<sequence length="780" mass="85656">MVTLSRLNVYYFMATPMWTVMSNDPNCELASGKCDRRACSLLPEVKNAKFVGDIPPNGVFDHEAVAEYACKEGHTADGLVLGPRRVLYRCHISGLFRPVRVDITECKPLRCGAPFELPHAYPTSHKIGEAVVYPQRVNYSCNEHFTANGEDDGPKTISIQCGSDGKFHPSYPLPRCQPIHCGEFPTVANAEPVKHVNPTRVVEGEGMDFVCLDGFTEQTMGFEVKCINIDGHVQWDVPSRTPCVARKCGQLERFPDAHQTYFGDNITYRYPSKVPFACAPGYALGGDKSRHEFTASCSISGIWEYDRGNDRCEPVICGDINDVPHEMKLFATAVITTRVLRLGDTMEFACDEGAFIAGTNREHSTYTIQCSASGDFQMAPGHTAGCIKPCGPLLPMKGGKIAYPQDVRPGDVLESPAAVVYVCNEGHTLGGRMEGEVKFEQQCHADGNLSPEAQPPPCELVKCGRAPEVPHGERYPGTDGEFSYEDEVKYTCEEGTTHNGLSPAKGGEAVLVAKCGVHGWGIRDSRGQWSKRPVQCSAPRCQERLPDIVNAAPTSDYKAGDRLLLNATVQYECSLGYTPKTEGKLGTVTCSSQGDLTIAMDNFECVPLVCPLLPTIMYHGTLIGPAARESYMATPRVYQCPDRWTPDKVEVQCGSDGHYHAVGPDNFQMGDPQTTRYPMCQPPRCKAADIPSDWAHISIRTRQQTGDFISGTSYKVKCQQGFGTLKITNTLPIRCNDNSQWEIDGNPEEYSNYGKIGCTERFSGTGELIPEIWPPPVLYG</sequence>
<keyword evidence="1" id="KW-0768">Sushi</keyword>
<evidence type="ECO:0000256" key="4">
    <source>
        <dbReference type="ARBA" id="ARBA00023180"/>
    </source>
</evidence>
<keyword evidence="4" id="KW-0325">Glycoprotein</keyword>
<reference evidence="6 7" key="1">
    <citation type="submission" date="2020-04" db="EMBL/GenBank/DDBJ databases">
        <title>Perkinsus olseni comparative genomics.</title>
        <authorList>
            <person name="Bogema D.R."/>
        </authorList>
    </citation>
    <scope>NUCLEOTIDE SEQUENCE [LARGE SCALE GENOMIC DNA]</scope>
    <source>
        <strain evidence="6">00978-12</strain>
    </source>
</reference>
<dbReference type="Proteomes" id="UP000541610">
    <property type="component" value="Unassembled WGS sequence"/>
</dbReference>
<gene>
    <name evidence="6" type="ORF">FOZ60_001863</name>
</gene>
<feature type="domain" description="Sushi" evidence="5">
    <location>
        <begin position="109"/>
        <end position="178"/>
    </location>
</feature>
<evidence type="ECO:0000256" key="1">
    <source>
        <dbReference type="ARBA" id="ARBA00022659"/>
    </source>
</evidence>
<name>A0A7J6PJ77_PEROL</name>
<proteinExistence type="predicted"/>
<dbReference type="OrthoDB" id="406096at2759"/>
<feature type="domain" description="Sushi" evidence="5">
    <location>
        <begin position="461"/>
        <end position="538"/>
    </location>
</feature>
<dbReference type="PANTHER" id="PTHR19325:SF560">
    <property type="entry name" value="SUSHI, VON WILLEBRAND FACTOR TYPE A, EGF AND PENTRAXIN DOMAIN-CONTAINING PROTEIN 1"/>
    <property type="match status" value="1"/>
</dbReference>
<protein>
    <recommendedName>
        <fullName evidence="5">Sushi domain-containing protein</fullName>
    </recommendedName>
</protein>
<dbReference type="InterPro" id="IPR050350">
    <property type="entry name" value="Compl-Cell_Adhes-Reg"/>
</dbReference>
<accession>A0A7J6PJ77</accession>